<dbReference type="RefSeq" id="WP_312892387.1">
    <property type="nucleotide sequence ID" value="NZ_JACBZD010000001.1"/>
</dbReference>
<dbReference type="SUPFAM" id="SSF56349">
    <property type="entry name" value="DNA breaking-rejoining enzymes"/>
    <property type="match status" value="1"/>
</dbReference>
<dbReference type="Gene3D" id="1.10.150.130">
    <property type="match status" value="1"/>
</dbReference>
<accession>A0A852ZY38</accession>
<comment type="caution">
    <text evidence="2">The sequence shown here is derived from an EMBL/GenBank/DDBJ whole genome shotgun (WGS) entry which is preliminary data.</text>
</comment>
<keyword evidence="1" id="KW-0238">DNA-binding</keyword>
<evidence type="ECO:0000313" key="2">
    <source>
        <dbReference type="EMBL" id="NYI03541.1"/>
    </source>
</evidence>
<dbReference type="GO" id="GO:0003677">
    <property type="term" value="F:DNA binding"/>
    <property type="evidence" value="ECO:0007669"/>
    <property type="project" value="UniProtKB-KW"/>
</dbReference>
<dbReference type="InterPro" id="IPR010998">
    <property type="entry name" value="Integrase_recombinase_N"/>
</dbReference>
<keyword evidence="3" id="KW-1185">Reference proteome</keyword>
<sequence>MGTRAGAAGTAPVEFSEAVRRYLDACRLGPDSRRVYRISLARWAWVVVDRTPPAGAARRGAMPPLVPLAVLDEPTAAARIARTHRERAETGGSRTANRELSVLRGACAWWYRAGWIQGDPVAGLRMHPVSRPEAAPGGLPEESARSLAALFRLPVPAREQALWRLAHESDVGAAEALALDVTDVDLGAGTLRLRLRHPDGRPAFEHRRYGRRAAAVLPALLLGRASGPLFLTDRRAPAGTPARDRCPISGRGRLSVRRAEDLLATASRPLDPDGRGWTFGRLRAAGRST</sequence>
<proteinExistence type="predicted"/>
<dbReference type="AlphaFoldDB" id="A0A852ZY38"/>
<dbReference type="InterPro" id="IPR011010">
    <property type="entry name" value="DNA_brk_join_enz"/>
</dbReference>
<reference evidence="2 3" key="1">
    <citation type="submission" date="2020-07" db="EMBL/GenBank/DDBJ databases">
        <title>Sequencing the genomes of 1000 actinobacteria strains.</title>
        <authorList>
            <person name="Klenk H.-P."/>
        </authorList>
    </citation>
    <scope>NUCLEOTIDE SEQUENCE [LARGE SCALE GENOMIC DNA]</scope>
    <source>
        <strain evidence="2 3">DSM 42178</strain>
    </source>
</reference>
<protein>
    <submittedName>
        <fullName evidence="2">Integrase/recombinase XerD</fullName>
    </submittedName>
</protein>
<gene>
    <name evidence="2" type="ORF">FHU37_000484</name>
</gene>
<evidence type="ECO:0000256" key="1">
    <source>
        <dbReference type="ARBA" id="ARBA00023125"/>
    </source>
</evidence>
<dbReference type="EMBL" id="JACBZD010000001">
    <property type="protein sequence ID" value="NYI03541.1"/>
    <property type="molecule type" value="Genomic_DNA"/>
</dbReference>
<dbReference type="Proteomes" id="UP000567795">
    <property type="component" value="Unassembled WGS sequence"/>
</dbReference>
<organism evidence="2 3">
    <name type="scientific">Allostreptomyces psammosilenae</name>
    <dbReference type="NCBI Taxonomy" id="1892865"/>
    <lineage>
        <taxon>Bacteria</taxon>
        <taxon>Bacillati</taxon>
        <taxon>Actinomycetota</taxon>
        <taxon>Actinomycetes</taxon>
        <taxon>Kitasatosporales</taxon>
        <taxon>Streptomycetaceae</taxon>
        <taxon>Allostreptomyces</taxon>
    </lineage>
</organism>
<name>A0A852ZY38_9ACTN</name>
<evidence type="ECO:0000313" key="3">
    <source>
        <dbReference type="Proteomes" id="UP000567795"/>
    </source>
</evidence>